<name>A0A3S0IEG6_9BACL</name>
<dbReference type="PRINTS" id="PR00032">
    <property type="entry name" value="HTHARAC"/>
</dbReference>
<dbReference type="InterPro" id="IPR020449">
    <property type="entry name" value="Tscrpt_reg_AraC-type_HTH"/>
</dbReference>
<dbReference type="PANTHER" id="PTHR43280">
    <property type="entry name" value="ARAC-FAMILY TRANSCRIPTIONAL REGULATOR"/>
    <property type="match status" value="1"/>
</dbReference>
<keyword evidence="3" id="KW-0804">Transcription</keyword>
<dbReference type="Gene3D" id="1.10.10.60">
    <property type="entry name" value="Homeodomain-like"/>
    <property type="match status" value="2"/>
</dbReference>
<dbReference type="OrthoDB" id="192171at2"/>
<dbReference type="SMART" id="SM00342">
    <property type="entry name" value="HTH_ARAC"/>
    <property type="match status" value="1"/>
</dbReference>
<keyword evidence="2" id="KW-0238">DNA-binding</keyword>
<dbReference type="AlphaFoldDB" id="A0A3S0IEG6"/>
<gene>
    <name evidence="5" type="ORF">EJQ19_03615</name>
</gene>
<dbReference type="GO" id="GO:0043565">
    <property type="term" value="F:sequence-specific DNA binding"/>
    <property type="evidence" value="ECO:0007669"/>
    <property type="project" value="InterPro"/>
</dbReference>
<dbReference type="SUPFAM" id="SSF46689">
    <property type="entry name" value="Homeodomain-like"/>
    <property type="match status" value="2"/>
</dbReference>
<dbReference type="GO" id="GO:0003700">
    <property type="term" value="F:DNA-binding transcription factor activity"/>
    <property type="evidence" value="ECO:0007669"/>
    <property type="project" value="InterPro"/>
</dbReference>
<proteinExistence type="predicted"/>
<sequence length="307" mass="35332">MTYLTFTVPPMPHYITSGLSYIPQGGHHPSRSNIQVFDLLITTAGCLYIGEENARYEVRPGQAIILRPDRYHYSTQPCEELTWTYWLHFHASGSWVHDDPRMEPLLLEEPPIAEREIEAFVVAPFSLRIPQYTTLLHPEKMYDLLEQLGQLQPHAHVSAVRMSEQLVFQEVLRQLALSSDSETPSAARACAEKAASYLRQHYREAFSAKQLGDELNFHPVYIARCMHKEYGCSPVAYLLRIRIEQAKLLLMQTSLPVAHIAQEVGFEQAAYFTASFTKLEGLSPRSYRQQFSRDKRFRQPFRSGSNR</sequence>
<organism evidence="5 6">
    <name type="scientific">Paenibacillus whitsoniae</name>
    <dbReference type="NCBI Taxonomy" id="2496558"/>
    <lineage>
        <taxon>Bacteria</taxon>
        <taxon>Bacillati</taxon>
        <taxon>Bacillota</taxon>
        <taxon>Bacilli</taxon>
        <taxon>Bacillales</taxon>
        <taxon>Paenibacillaceae</taxon>
        <taxon>Paenibacillus</taxon>
    </lineage>
</organism>
<dbReference type="SUPFAM" id="SSF51215">
    <property type="entry name" value="Regulatory protein AraC"/>
    <property type="match status" value="1"/>
</dbReference>
<dbReference type="InterPro" id="IPR018060">
    <property type="entry name" value="HTH_AraC"/>
</dbReference>
<comment type="caution">
    <text evidence="5">The sequence shown here is derived from an EMBL/GenBank/DDBJ whole genome shotgun (WGS) entry which is preliminary data.</text>
</comment>
<evidence type="ECO:0000313" key="5">
    <source>
        <dbReference type="EMBL" id="RTE11148.1"/>
    </source>
</evidence>
<dbReference type="RefSeq" id="WP_126139830.1">
    <property type="nucleotide sequence ID" value="NZ_RXHU01000012.1"/>
</dbReference>
<keyword evidence="6" id="KW-1185">Reference proteome</keyword>
<evidence type="ECO:0000256" key="1">
    <source>
        <dbReference type="ARBA" id="ARBA00023015"/>
    </source>
</evidence>
<dbReference type="EMBL" id="RXHU01000012">
    <property type="protein sequence ID" value="RTE11148.1"/>
    <property type="molecule type" value="Genomic_DNA"/>
</dbReference>
<evidence type="ECO:0000256" key="2">
    <source>
        <dbReference type="ARBA" id="ARBA00023125"/>
    </source>
</evidence>
<dbReference type="PROSITE" id="PS01124">
    <property type="entry name" value="HTH_ARAC_FAMILY_2"/>
    <property type="match status" value="1"/>
</dbReference>
<keyword evidence="1" id="KW-0805">Transcription regulation</keyword>
<evidence type="ECO:0000256" key="3">
    <source>
        <dbReference type="ARBA" id="ARBA00023163"/>
    </source>
</evidence>
<evidence type="ECO:0000259" key="4">
    <source>
        <dbReference type="PROSITE" id="PS01124"/>
    </source>
</evidence>
<dbReference type="PANTHER" id="PTHR43280:SF2">
    <property type="entry name" value="HTH-TYPE TRANSCRIPTIONAL REGULATOR EXSA"/>
    <property type="match status" value="1"/>
</dbReference>
<dbReference type="InterPro" id="IPR037923">
    <property type="entry name" value="HTH-like"/>
</dbReference>
<dbReference type="Proteomes" id="UP000276128">
    <property type="component" value="Unassembled WGS sequence"/>
</dbReference>
<reference evidence="5 6" key="1">
    <citation type="submission" date="2018-12" db="EMBL/GenBank/DDBJ databases">
        <title>Bacillus ochoae sp. nov., Paenibacillus whitsoniae sp. nov., Paenibacillus spiritus sp. nov. Isolated from the Mars Exploration Rover during spacecraft assembly.</title>
        <authorList>
            <person name="Seuylemezian A."/>
            <person name="Vaishampayan P."/>
        </authorList>
    </citation>
    <scope>NUCLEOTIDE SEQUENCE [LARGE SCALE GENOMIC DNA]</scope>
    <source>
        <strain evidence="5 6">MER 54</strain>
    </source>
</reference>
<protein>
    <submittedName>
        <fullName evidence="5">AraC family transcriptional regulator</fullName>
    </submittedName>
</protein>
<feature type="domain" description="HTH araC/xylS-type" evidence="4">
    <location>
        <begin position="192"/>
        <end position="290"/>
    </location>
</feature>
<evidence type="ECO:0000313" key="6">
    <source>
        <dbReference type="Proteomes" id="UP000276128"/>
    </source>
</evidence>
<dbReference type="InterPro" id="IPR009057">
    <property type="entry name" value="Homeodomain-like_sf"/>
</dbReference>
<accession>A0A3S0IEG6</accession>
<dbReference type="Pfam" id="PF12833">
    <property type="entry name" value="HTH_18"/>
    <property type="match status" value="1"/>
</dbReference>